<evidence type="ECO:0000256" key="1">
    <source>
        <dbReference type="SAM" id="MobiDB-lite"/>
    </source>
</evidence>
<dbReference type="Gene3D" id="1.10.1040.10">
    <property type="entry name" value="N-(1-d-carboxylethyl)-l-norvaline Dehydrogenase, domain 2"/>
    <property type="match status" value="1"/>
</dbReference>
<evidence type="ECO:0000259" key="2">
    <source>
        <dbReference type="Pfam" id="PF07479"/>
    </source>
</evidence>
<dbReference type="AlphaFoldDB" id="A0A699WMH0"/>
<accession>A0A699WMH0</accession>
<evidence type="ECO:0000313" key="3">
    <source>
        <dbReference type="EMBL" id="GFD48627.1"/>
    </source>
</evidence>
<organism evidence="3">
    <name type="scientific">Tanacetum cinerariifolium</name>
    <name type="common">Dalmatian daisy</name>
    <name type="synonym">Chrysanthemum cinerariifolium</name>
    <dbReference type="NCBI Taxonomy" id="118510"/>
    <lineage>
        <taxon>Eukaryota</taxon>
        <taxon>Viridiplantae</taxon>
        <taxon>Streptophyta</taxon>
        <taxon>Embryophyta</taxon>
        <taxon>Tracheophyta</taxon>
        <taxon>Spermatophyta</taxon>
        <taxon>Magnoliopsida</taxon>
        <taxon>eudicotyledons</taxon>
        <taxon>Gunneridae</taxon>
        <taxon>Pentapetalae</taxon>
        <taxon>asterids</taxon>
        <taxon>campanulids</taxon>
        <taxon>Asterales</taxon>
        <taxon>Asteraceae</taxon>
        <taxon>Asteroideae</taxon>
        <taxon>Anthemideae</taxon>
        <taxon>Anthemidinae</taxon>
        <taxon>Tanacetum</taxon>
    </lineage>
</organism>
<dbReference type="InterPro" id="IPR006109">
    <property type="entry name" value="G3P_DH_NAD-dep_C"/>
</dbReference>
<feature type="region of interest" description="Disordered" evidence="1">
    <location>
        <begin position="53"/>
        <end position="73"/>
    </location>
</feature>
<protein>
    <recommendedName>
        <fullName evidence="2">Glycerol-3-phosphate dehydrogenase NAD-dependent C-terminal domain-containing protein</fullName>
    </recommendedName>
</protein>
<name>A0A699WMH0_TANCI</name>
<dbReference type="GO" id="GO:0006072">
    <property type="term" value="P:glycerol-3-phosphate metabolic process"/>
    <property type="evidence" value="ECO:0007669"/>
    <property type="project" value="InterPro"/>
</dbReference>
<sequence>MIAEGYYAVKSIHELNRQLKVNMPITSAAYNVLYERIAPAVELEILKEKLRRSDTPRAAAKQLPDAEYYRTDS</sequence>
<reference evidence="3" key="1">
    <citation type="journal article" date="2019" name="Sci. Rep.">
        <title>Draft genome of Tanacetum cinerariifolium, the natural source of mosquito coil.</title>
        <authorList>
            <person name="Yamashiro T."/>
            <person name="Shiraishi A."/>
            <person name="Satake H."/>
            <person name="Nakayama K."/>
        </authorList>
    </citation>
    <scope>NUCLEOTIDE SEQUENCE</scope>
</reference>
<dbReference type="SUPFAM" id="SSF48179">
    <property type="entry name" value="6-phosphogluconate dehydrogenase C-terminal domain-like"/>
    <property type="match status" value="1"/>
</dbReference>
<dbReference type="InterPro" id="IPR008927">
    <property type="entry name" value="6-PGluconate_DH-like_C_sf"/>
</dbReference>
<dbReference type="InterPro" id="IPR013328">
    <property type="entry name" value="6PGD_dom2"/>
</dbReference>
<dbReference type="GO" id="GO:0005975">
    <property type="term" value="P:carbohydrate metabolic process"/>
    <property type="evidence" value="ECO:0007669"/>
    <property type="project" value="InterPro"/>
</dbReference>
<feature type="domain" description="Glycerol-3-phosphate dehydrogenase NAD-dependent C-terminal" evidence="2">
    <location>
        <begin position="1"/>
        <end position="40"/>
    </location>
</feature>
<comment type="caution">
    <text evidence="3">The sequence shown here is derived from an EMBL/GenBank/DDBJ whole genome shotgun (WGS) entry which is preliminary data.</text>
</comment>
<dbReference type="Pfam" id="PF07479">
    <property type="entry name" value="NAD_Gly3P_dh_C"/>
    <property type="match status" value="1"/>
</dbReference>
<dbReference type="EMBL" id="BKCJ011726667">
    <property type="protein sequence ID" value="GFD48627.1"/>
    <property type="molecule type" value="Genomic_DNA"/>
</dbReference>
<proteinExistence type="predicted"/>
<gene>
    <name evidence="3" type="ORF">Tci_920596</name>
</gene>